<sequence length="86" mass="9933">IFPNTIHCIFLWHITHKFSEKRGQVYWVRSSFKQEIDLLMHDTYDPAAFDSRLLKVLSGNKVGTLLIEMLWSSKVSIRLLAAAGKN</sequence>
<evidence type="ECO:0000313" key="1">
    <source>
        <dbReference type="EMBL" id="KAF6137598.1"/>
    </source>
</evidence>
<protein>
    <recommendedName>
        <fullName evidence="3">Protein FAR1-RELATED SEQUENCE</fullName>
    </recommendedName>
</protein>
<reference evidence="1 2" key="1">
    <citation type="journal article" date="2020" name="IScience">
        <title>Genome Sequencing of the Endangered Kingdonia uniflora (Circaeasteraceae, Ranunculales) Reveals Potential Mechanisms of Evolutionary Specialization.</title>
        <authorList>
            <person name="Sun Y."/>
            <person name="Deng T."/>
            <person name="Zhang A."/>
            <person name="Moore M.J."/>
            <person name="Landis J.B."/>
            <person name="Lin N."/>
            <person name="Zhang H."/>
            <person name="Zhang X."/>
            <person name="Huang J."/>
            <person name="Zhang X."/>
            <person name="Sun H."/>
            <person name="Wang H."/>
        </authorList>
    </citation>
    <scope>NUCLEOTIDE SEQUENCE [LARGE SCALE GENOMIC DNA]</scope>
    <source>
        <strain evidence="1">TB1705</strain>
        <tissue evidence="1">Leaf</tissue>
    </source>
</reference>
<dbReference type="AlphaFoldDB" id="A0A7J7L4W4"/>
<proteinExistence type="predicted"/>
<keyword evidence="2" id="KW-1185">Reference proteome</keyword>
<comment type="caution">
    <text evidence="1">The sequence shown here is derived from an EMBL/GenBank/DDBJ whole genome shotgun (WGS) entry which is preliminary data.</text>
</comment>
<evidence type="ECO:0008006" key="3">
    <source>
        <dbReference type="Google" id="ProtNLM"/>
    </source>
</evidence>
<accession>A0A7J7L4W4</accession>
<dbReference type="OrthoDB" id="747268at2759"/>
<feature type="non-terminal residue" evidence="1">
    <location>
        <position position="1"/>
    </location>
</feature>
<organism evidence="1 2">
    <name type="scientific">Kingdonia uniflora</name>
    <dbReference type="NCBI Taxonomy" id="39325"/>
    <lineage>
        <taxon>Eukaryota</taxon>
        <taxon>Viridiplantae</taxon>
        <taxon>Streptophyta</taxon>
        <taxon>Embryophyta</taxon>
        <taxon>Tracheophyta</taxon>
        <taxon>Spermatophyta</taxon>
        <taxon>Magnoliopsida</taxon>
        <taxon>Ranunculales</taxon>
        <taxon>Circaeasteraceae</taxon>
        <taxon>Kingdonia</taxon>
    </lineage>
</organism>
<dbReference type="Proteomes" id="UP000541444">
    <property type="component" value="Unassembled WGS sequence"/>
</dbReference>
<evidence type="ECO:0000313" key="2">
    <source>
        <dbReference type="Proteomes" id="UP000541444"/>
    </source>
</evidence>
<dbReference type="EMBL" id="JACGCM010002645">
    <property type="protein sequence ID" value="KAF6137598.1"/>
    <property type="molecule type" value="Genomic_DNA"/>
</dbReference>
<gene>
    <name evidence="1" type="ORF">GIB67_007456</name>
</gene>
<name>A0A7J7L4W4_9MAGN</name>